<evidence type="ECO:0000313" key="3">
    <source>
        <dbReference type="Proteomes" id="UP001484179"/>
    </source>
</evidence>
<name>A0ABZ3BJH7_BURPY</name>
<gene>
    <name evidence="2" type="ORF">WN985_12715</name>
</gene>
<sequence length="66" mass="7302">MAAILNRRYRAQRRNRLNEAEEQLTPQPAADQAPQGQCFKAGQACGHMMSNGAEQNQDDEVADVSN</sequence>
<feature type="region of interest" description="Disordered" evidence="1">
    <location>
        <begin position="1"/>
        <end position="36"/>
    </location>
</feature>
<evidence type="ECO:0000313" key="2">
    <source>
        <dbReference type="EMBL" id="WZW53233.1"/>
    </source>
</evidence>
<proteinExistence type="predicted"/>
<accession>A0ABZ3BJH7</accession>
<reference evidence="2 3" key="1">
    <citation type="submission" date="2024-04" db="EMBL/GenBank/DDBJ databases">
        <title>Biological Control Activity of Plant Growth Promoting Rhizobacteria Burkholderia pyrrocinia BX1 against Tobacco black shank Introduction Tobacco black shank (TBS) caused by the oomycete Phytophthora. nicotianae (P. nicotianae) has become a destructive soil.</title>
        <authorList>
            <person name="Liu X."/>
            <person name="Shu C."/>
        </authorList>
    </citation>
    <scope>NUCLEOTIDE SEQUENCE [LARGE SCALE GENOMIC DNA]</scope>
    <source>
        <strain evidence="2 3">BX1</strain>
    </source>
</reference>
<keyword evidence="3" id="KW-1185">Reference proteome</keyword>
<evidence type="ECO:0000256" key="1">
    <source>
        <dbReference type="SAM" id="MobiDB-lite"/>
    </source>
</evidence>
<feature type="compositionally biased region" description="Low complexity" evidence="1">
    <location>
        <begin position="26"/>
        <end position="35"/>
    </location>
</feature>
<dbReference type="EMBL" id="CP150849">
    <property type="protein sequence ID" value="WZW53233.1"/>
    <property type="molecule type" value="Genomic_DNA"/>
</dbReference>
<dbReference type="Proteomes" id="UP001484179">
    <property type="component" value="Chromosome 1"/>
</dbReference>
<dbReference type="RefSeq" id="WP_342307457.1">
    <property type="nucleotide sequence ID" value="NZ_CP150849.1"/>
</dbReference>
<organism evidence="2 3">
    <name type="scientific">Burkholderia pyrrocinia</name>
    <name type="common">Pseudomonas pyrrocinia</name>
    <dbReference type="NCBI Taxonomy" id="60550"/>
    <lineage>
        <taxon>Bacteria</taxon>
        <taxon>Pseudomonadati</taxon>
        <taxon>Pseudomonadota</taxon>
        <taxon>Betaproteobacteria</taxon>
        <taxon>Burkholderiales</taxon>
        <taxon>Burkholderiaceae</taxon>
        <taxon>Burkholderia</taxon>
        <taxon>Burkholderia cepacia complex</taxon>
    </lineage>
</organism>
<protein>
    <submittedName>
        <fullName evidence="2">Uncharacterized protein</fullName>
    </submittedName>
</protein>